<sequence>MAKILILYYSAYGHIETMAAAVAEGARSVAGSAVTIKRVPELMPREVAEKAHVKLDQAAPLATPDELADYDAIIFGTPTRFGNMAAQMRNFLDQTGGLWAQGKLIGKIGSVFASTASQHGGQETTITSFHSTLLHHGMIIVGVPYSEPGLTILTEMSGGTPYGATTIAAGDGSRQPSANELKIARFQGAHVAGLAANLSGCAAACLARSPPTRLGSRHVSA</sequence>
<dbReference type="GO" id="GO:0051287">
    <property type="term" value="F:NAD binding"/>
    <property type="evidence" value="ECO:0007669"/>
    <property type="project" value="UniProtKB-UniRule"/>
</dbReference>
<dbReference type="InterPro" id="IPR005025">
    <property type="entry name" value="FMN_Rdtase-like_dom"/>
</dbReference>
<dbReference type="NCBIfam" id="NF002999">
    <property type="entry name" value="PRK03767.1"/>
    <property type="match status" value="1"/>
</dbReference>
<evidence type="ECO:0000256" key="5">
    <source>
        <dbReference type="HAMAP-Rule" id="MF_01017"/>
    </source>
</evidence>
<name>A0A8J4H8I4_9PROT</name>
<dbReference type="FunFam" id="3.40.50.360:FF:000001">
    <property type="entry name" value="NAD(P)H dehydrogenase (Quinone) FQR1-like"/>
    <property type="match status" value="1"/>
</dbReference>
<keyword evidence="5" id="KW-0521">NADP</keyword>
<feature type="binding site" evidence="5">
    <location>
        <position position="135"/>
    </location>
    <ligand>
        <name>FMN</name>
        <dbReference type="ChEBI" id="CHEBI:58210"/>
    </ligand>
</feature>
<evidence type="ECO:0000259" key="6">
    <source>
        <dbReference type="PROSITE" id="PS50902"/>
    </source>
</evidence>
<feature type="binding site" evidence="5">
    <location>
        <begin position="79"/>
        <end position="81"/>
    </location>
    <ligand>
        <name>FMN</name>
        <dbReference type="ChEBI" id="CHEBI:58210"/>
    </ligand>
</feature>
<dbReference type="GO" id="GO:0003955">
    <property type="term" value="F:NAD(P)H dehydrogenase (quinone) activity"/>
    <property type="evidence" value="ECO:0007669"/>
    <property type="project" value="UniProtKB-UniRule"/>
</dbReference>
<feature type="binding site" evidence="5">
    <location>
        <position position="99"/>
    </location>
    <ligand>
        <name>substrate</name>
    </ligand>
</feature>
<comment type="similarity">
    <text evidence="1 5">Belongs to the WrbA family.</text>
</comment>
<dbReference type="GO" id="GO:0016020">
    <property type="term" value="C:membrane"/>
    <property type="evidence" value="ECO:0007669"/>
    <property type="project" value="TreeGrafter"/>
</dbReference>
<dbReference type="AlphaFoldDB" id="A0A8J4H8I4"/>
<comment type="catalytic activity">
    <reaction evidence="5">
        <text>a quinone + NADPH + H(+) = a quinol + NADP(+)</text>
        <dbReference type="Rhea" id="RHEA:46164"/>
        <dbReference type="ChEBI" id="CHEBI:15378"/>
        <dbReference type="ChEBI" id="CHEBI:24646"/>
        <dbReference type="ChEBI" id="CHEBI:57783"/>
        <dbReference type="ChEBI" id="CHEBI:58349"/>
        <dbReference type="ChEBI" id="CHEBI:132124"/>
        <dbReference type="EC" id="1.6.5.2"/>
    </reaction>
</comment>
<dbReference type="InterPro" id="IPR010089">
    <property type="entry name" value="Flavoprotein_WrbA-like"/>
</dbReference>
<evidence type="ECO:0000256" key="3">
    <source>
        <dbReference type="ARBA" id="ARBA00022643"/>
    </source>
</evidence>
<dbReference type="InterPro" id="IPR008254">
    <property type="entry name" value="Flavodoxin/NO_synth"/>
</dbReference>
<keyword evidence="5" id="KW-0520">NAD</keyword>
<evidence type="ECO:0000256" key="4">
    <source>
        <dbReference type="ARBA" id="ARBA00023002"/>
    </source>
</evidence>
<evidence type="ECO:0000256" key="2">
    <source>
        <dbReference type="ARBA" id="ARBA00022630"/>
    </source>
</evidence>
<dbReference type="GO" id="GO:0010181">
    <property type="term" value="F:FMN binding"/>
    <property type="evidence" value="ECO:0007669"/>
    <property type="project" value="InterPro"/>
</dbReference>
<dbReference type="HAMAP" id="MF_01017">
    <property type="entry name" value="NQOR"/>
    <property type="match status" value="1"/>
</dbReference>
<gene>
    <name evidence="7" type="primary">wrbA</name>
    <name evidence="7" type="ORF">ENY07_01415</name>
</gene>
<dbReference type="PROSITE" id="PS50902">
    <property type="entry name" value="FLAVODOXIN_LIKE"/>
    <property type="match status" value="1"/>
</dbReference>
<protein>
    <recommendedName>
        <fullName evidence="5">NAD(P)H dehydrogenase (quinone)</fullName>
        <ecNumber evidence="5">1.6.5.2</ecNumber>
    </recommendedName>
    <alternativeName>
        <fullName evidence="5">NAD(P)H:quinone oxidoreductase</fullName>
        <shortName evidence="5">NQO</shortName>
    </alternativeName>
</protein>
<comment type="cofactor">
    <cofactor evidence="5">
        <name>FMN</name>
        <dbReference type="ChEBI" id="CHEBI:58210"/>
    </cofactor>
    <text evidence="5">Binds 1 FMN per monomer.</text>
</comment>
<accession>A0A8J4H8I4</accession>
<keyword evidence="4 5" id="KW-0560">Oxidoreductase</keyword>
<dbReference type="SUPFAM" id="SSF52218">
    <property type="entry name" value="Flavoproteins"/>
    <property type="match status" value="1"/>
</dbReference>
<dbReference type="Gene3D" id="3.40.50.360">
    <property type="match status" value="1"/>
</dbReference>
<dbReference type="EMBL" id="DTQM01000026">
    <property type="protein sequence ID" value="HGC41869.1"/>
    <property type="molecule type" value="Genomic_DNA"/>
</dbReference>
<keyword evidence="2 5" id="KW-0285">Flavoprotein</keyword>
<evidence type="ECO:0000256" key="1">
    <source>
        <dbReference type="ARBA" id="ARBA00006961"/>
    </source>
</evidence>
<keyword evidence="5" id="KW-0547">Nucleotide-binding</keyword>
<dbReference type="InterPro" id="IPR029039">
    <property type="entry name" value="Flavoprotein-like_sf"/>
</dbReference>
<organism evidence="7">
    <name type="scientific">Acidicaldus sp</name>
    <dbReference type="NCBI Taxonomy" id="1872105"/>
    <lineage>
        <taxon>Bacteria</taxon>
        <taxon>Pseudomonadati</taxon>
        <taxon>Pseudomonadota</taxon>
        <taxon>Alphaproteobacteria</taxon>
        <taxon>Acetobacterales</taxon>
        <taxon>Acetobacteraceae</taxon>
        <taxon>Acidicaldus</taxon>
    </lineage>
</organism>
<dbReference type="EC" id="1.6.5.2" evidence="5"/>
<dbReference type="GO" id="GO:0050660">
    <property type="term" value="F:flavin adenine dinucleotide binding"/>
    <property type="evidence" value="ECO:0007669"/>
    <property type="project" value="UniProtKB-UniRule"/>
</dbReference>
<dbReference type="InterPro" id="IPR037513">
    <property type="entry name" value="NQO"/>
</dbReference>
<feature type="domain" description="Flavodoxin-like" evidence="6">
    <location>
        <begin position="4"/>
        <end position="191"/>
    </location>
</feature>
<dbReference type="PANTHER" id="PTHR30546:SF23">
    <property type="entry name" value="FLAVOPROTEIN-LIKE PROTEIN YCP4-RELATED"/>
    <property type="match status" value="1"/>
</dbReference>
<evidence type="ECO:0000313" key="7">
    <source>
        <dbReference type="EMBL" id="HGC41869.1"/>
    </source>
</evidence>
<keyword evidence="3 5" id="KW-0288">FMN</keyword>
<feature type="binding site" evidence="5">
    <location>
        <position position="12"/>
    </location>
    <ligand>
        <name>NAD(+)</name>
        <dbReference type="ChEBI" id="CHEBI:57540"/>
    </ligand>
</feature>
<proteinExistence type="inferred from homology"/>
<reference evidence="7" key="1">
    <citation type="journal article" date="2020" name="mSystems">
        <title>Genome- and Community-Level Interaction Insights into Carbon Utilization and Element Cycling Functions of Hydrothermarchaeota in Hydrothermal Sediment.</title>
        <authorList>
            <person name="Zhou Z."/>
            <person name="Liu Y."/>
            <person name="Xu W."/>
            <person name="Pan J."/>
            <person name="Luo Z.H."/>
            <person name="Li M."/>
        </authorList>
    </citation>
    <scope>NUCLEOTIDE SEQUENCE</scope>
    <source>
        <strain evidence="7">SpSt-997</strain>
    </source>
</reference>
<dbReference type="Pfam" id="PF03358">
    <property type="entry name" value="FMN_red"/>
    <property type="match status" value="1"/>
</dbReference>
<dbReference type="GO" id="GO:0050661">
    <property type="term" value="F:NADP binding"/>
    <property type="evidence" value="ECO:0007669"/>
    <property type="project" value="UniProtKB-UniRule"/>
</dbReference>
<feature type="binding site" evidence="5">
    <location>
        <begin position="10"/>
        <end position="15"/>
    </location>
    <ligand>
        <name>FMN</name>
        <dbReference type="ChEBI" id="CHEBI:58210"/>
    </ligand>
</feature>
<dbReference type="NCBIfam" id="TIGR01755">
    <property type="entry name" value="flav_wrbA"/>
    <property type="match status" value="1"/>
</dbReference>
<comment type="catalytic activity">
    <reaction evidence="5">
        <text>a quinone + NADH + H(+) = a quinol + NAD(+)</text>
        <dbReference type="Rhea" id="RHEA:46160"/>
        <dbReference type="ChEBI" id="CHEBI:15378"/>
        <dbReference type="ChEBI" id="CHEBI:24646"/>
        <dbReference type="ChEBI" id="CHEBI:57540"/>
        <dbReference type="ChEBI" id="CHEBI:57945"/>
        <dbReference type="ChEBI" id="CHEBI:132124"/>
        <dbReference type="EC" id="1.6.5.2"/>
    </reaction>
</comment>
<comment type="caution">
    <text evidence="5">Lacks conserved residue(s) required for the propagation of feature annotation.</text>
</comment>
<dbReference type="PANTHER" id="PTHR30546">
    <property type="entry name" value="FLAVODOXIN-RELATED PROTEIN WRBA-RELATED"/>
    <property type="match status" value="1"/>
</dbReference>
<comment type="caution">
    <text evidence="7">The sequence shown here is derived from an EMBL/GenBank/DDBJ whole genome shotgun (WGS) entry which is preliminary data.</text>
</comment>